<dbReference type="Pfam" id="PF13855">
    <property type="entry name" value="LRR_8"/>
    <property type="match status" value="1"/>
</dbReference>
<evidence type="ECO:0008006" key="11">
    <source>
        <dbReference type="Google" id="ProtNLM"/>
    </source>
</evidence>
<keyword evidence="5" id="KW-1133">Transmembrane helix</keyword>
<evidence type="ECO:0000313" key="10">
    <source>
        <dbReference type="Proteomes" id="UP001153069"/>
    </source>
</evidence>
<sequence length="770" mass="84196">MEAQKSLNAVATTKTIDNEVANIFVARQNVQAANTRPNNNNHRDLIQPGAYAMGGGPGPALTEESNRIEQGGEDQRESHIVIAPWDITGSATFRPPPTQVPVPKATTRLQRGSNVPTSTDPGAYATAGLNPQGNNPDASIMWNLGSMPSGDADVSVPLFQDQEEGLVEARAVDDEDPEQVLTVARAVEPKSRNHELVPYRPLGTGLLLVAALCTVVGLFVGIKNSSVSSPEEADTLPTEQPSVPPTVSPSSAPSGTLDILMEDLPNYTLESLRNFSTPQSQALMWLSNHRNITNLPEWRKKQLLALATFFFAFEGDSWRKEIRERWMDDSKEECYWFSTGFGYFNLNTDEYIEYDPFEQLSPCNGHGQFTSLILQDLVLEGTRPSIPPEITWLTSLSEIDLGYNGLGRTFDQLIPKELYQMASLSVLKFGNNHLQGPVPSEFGLMTNMSRILLYVNSLTGSVPSELGLATNLETLDLESNTTSGSLPTELMFMTKLAELWLNGNLFSGTLPIWQMSSLEMILLSGNSLSGSISVEAGHLDSLQVLDLAHNYITGTLPTQIGLMTSLETLYLQDNRLTGVLPHELNASITLRLDGNQFSGTVPPQLCSVLWCDCSGNISLASTCADLKEHPVWPGRFPPPVSADGDTITVMLNIQTDIWPEETEWVWQQSEGNLTDAWKTLQESKGGLQAKNHLHSYILTLTSGAAHKLVVSDLIGDGLMTEVLGENGWITLTGTNETVLYSFTNAEFSKVIVNVSVEWDGVIEVTSKVEV</sequence>
<dbReference type="AlphaFoldDB" id="A0A9N8E297"/>
<name>A0A9N8E297_9STRA</name>
<evidence type="ECO:0000256" key="3">
    <source>
        <dbReference type="ARBA" id="ARBA00022729"/>
    </source>
</evidence>
<comment type="subcellular location">
    <subcellularLocation>
        <location evidence="1">Membrane</location>
    </subcellularLocation>
</comment>
<keyword evidence="10" id="KW-1185">Reference proteome</keyword>
<evidence type="ECO:0000256" key="5">
    <source>
        <dbReference type="ARBA" id="ARBA00022989"/>
    </source>
</evidence>
<keyword evidence="7" id="KW-0325">Glycoprotein</keyword>
<dbReference type="InterPro" id="IPR046956">
    <property type="entry name" value="RLP23-like"/>
</dbReference>
<comment type="caution">
    <text evidence="9">The sequence shown here is derived from an EMBL/GenBank/DDBJ whole genome shotgun (WGS) entry which is preliminary data.</text>
</comment>
<dbReference type="InterPro" id="IPR001611">
    <property type="entry name" value="Leu-rich_rpt"/>
</dbReference>
<keyword evidence="4" id="KW-0677">Repeat</keyword>
<dbReference type="Proteomes" id="UP001153069">
    <property type="component" value="Unassembled WGS sequence"/>
</dbReference>
<reference evidence="9" key="1">
    <citation type="submission" date="2020-06" db="EMBL/GenBank/DDBJ databases">
        <authorList>
            <consortium name="Plant Systems Biology data submission"/>
        </authorList>
    </citation>
    <scope>NUCLEOTIDE SEQUENCE</scope>
    <source>
        <strain evidence="9">D6</strain>
    </source>
</reference>
<proteinExistence type="predicted"/>
<accession>A0A9N8E297</accession>
<keyword evidence="3" id="KW-0732">Signal</keyword>
<evidence type="ECO:0000256" key="4">
    <source>
        <dbReference type="ARBA" id="ARBA00022737"/>
    </source>
</evidence>
<protein>
    <recommendedName>
        <fullName evidence="11">L domain-like protein</fullName>
    </recommendedName>
</protein>
<feature type="compositionally biased region" description="Polar residues" evidence="8">
    <location>
        <begin position="107"/>
        <end position="120"/>
    </location>
</feature>
<keyword evidence="6" id="KW-0472">Membrane</keyword>
<evidence type="ECO:0000256" key="7">
    <source>
        <dbReference type="ARBA" id="ARBA00023180"/>
    </source>
</evidence>
<gene>
    <name evidence="9" type="ORF">SEMRO_544_G163621.1</name>
</gene>
<dbReference type="GO" id="GO:0016020">
    <property type="term" value="C:membrane"/>
    <property type="evidence" value="ECO:0007669"/>
    <property type="project" value="UniProtKB-SubCell"/>
</dbReference>
<dbReference type="SUPFAM" id="SSF52058">
    <property type="entry name" value="L domain-like"/>
    <property type="match status" value="1"/>
</dbReference>
<keyword evidence="2" id="KW-0812">Transmembrane</keyword>
<evidence type="ECO:0000256" key="1">
    <source>
        <dbReference type="ARBA" id="ARBA00004370"/>
    </source>
</evidence>
<organism evidence="9 10">
    <name type="scientific">Seminavis robusta</name>
    <dbReference type="NCBI Taxonomy" id="568900"/>
    <lineage>
        <taxon>Eukaryota</taxon>
        <taxon>Sar</taxon>
        <taxon>Stramenopiles</taxon>
        <taxon>Ochrophyta</taxon>
        <taxon>Bacillariophyta</taxon>
        <taxon>Bacillariophyceae</taxon>
        <taxon>Bacillariophycidae</taxon>
        <taxon>Naviculales</taxon>
        <taxon>Naviculaceae</taxon>
        <taxon>Seminavis</taxon>
    </lineage>
</organism>
<dbReference type="Gene3D" id="3.80.10.10">
    <property type="entry name" value="Ribonuclease Inhibitor"/>
    <property type="match status" value="2"/>
</dbReference>
<dbReference type="EMBL" id="CAICTM010000543">
    <property type="protein sequence ID" value="CAB9512580.1"/>
    <property type="molecule type" value="Genomic_DNA"/>
</dbReference>
<dbReference type="InterPro" id="IPR032675">
    <property type="entry name" value="LRR_dom_sf"/>
</dbReference>
<dbReference type="FunFam" id="3.80.10.10:FF:000383">
    <property type="entry name" value="Leucine-rich repeat receptor protein kinase EMS1"/>
    <property type="match status" value="1"/>
</dbReference>
<dbReference type="PANTHER" id="PTHR48063:SF112">
    <property type="entry name" value="RECEPTOR LIKE PROTEIN 30-LIKE"/>
    <property type="match status" value="1"/>
</dbReference>
<evidence type="ECO:0000256" key="8">
    <source>
        <dbReference type="SAM" id="MobiDB-lite"/>
    </source>
</evidence>
<feature type="region of interest" description="Disordered" evidence="8">
    <location>
        <begin position="227"/>
        <end position="255"/>
    </location>
</feature>
<evidence type="ECO:0000256" key="6">
    <source>
        <dbReference type="ARBA" id="ARBA00023136"/>
    </source>
</evidence>
<feature type="region of interest" description="Disordered" evidence="8">
    <location>
        <begin position="50"/>
        <end position="75"/>
    </location>
</feature>
<evidence type="ECO:0000256" key="2">
    <source>
        <dbReference type="ARBA" id="ARBA00022692"/>
    </source>
</evidence>
<dbReference type="OrthoDB" id="69127at2759"/>
<dbReference type="PANTHER" id="PTHR48063">
    <property type="entry name" value="LRR RECEPTOR-LIKE KINASE"/>
    <property type="match status" value="1"/>
</dbReference>
<feature type="region of interest" description="Disordered" evidence="8">
    <location>
        <begin position="88"/>
        <end position="132"/>
    </location>
</feature>
<evidence type="ECO:0000313" key="9">
    <source>
        <dbReference type="EMBL" id="CAB9512580.1"/>
    </source>
</evidence>